<evidence type="ECO:0000313" key="7">
    <source>
        <dbReference type="EMBL" id="CUA96438.1"/>
    </source>
</evidence>
<evidence type="ECO:0000256" key="5">
    <source>
        <dbReference type="SAM" id="Phobius"/>
    </source>
</evidence>
<dbReference type="GO" id="GO:0030313">
    <property type="term" value="C:cell envelope"/>
    <property type="evidence" value="ECO:0007669"/>
    <property type="project" value="UniProtKB-SubCell"/>
</dbReference>
<feature type="transmembrane region" description="Helical" evidence="5">
    <location>
        <begin position="101"/>
        <end position="121"/>
    </location>
</feature>
<dbReference type="Gene3D" id="1.25.40.10">
    <property type="entry name" value="Tetratricopeptide repeat domain"/>
    <property type="match status" value="1"/>
</dbReference>
<reference evidence="8" key="1">
    <citation type="submission" date="2015-08" db="EMBL/GenBank/DDBJ databases">
        <authorList>
            <person name="Varghese N."/>
        </authorList>
    </citation>
    <scope>NUCLEOTIDE SEQUENCE [LARGE SCALE GENOMIC DNA]</scope>
    <source>
        <strain evidence="8">DSM 23407</strain>
    </source>
</reference>
<evidence type="ECO:0000313" key="8">
    <source>
        <dbReference type="Proteomes" id="UP000183900"/>
    </source>
</evidence>
<keyword evidence="5" id="KW-1133">Transmembrane helix</keyword>
<evidence type="ECO:0000256" key="3">
    <source>
        <dbReference type="ARBA" id="ARBA00022748"/>
    </source>
</evidence>
<evidence type="ECO:0000259" key="6">
    <source>
        <dbReference type="Pfam" id="PF23914"/>
    </source>
</evidence>
<keyword evidence="2" id="KW-0677">Repeat</keyword>
<comment type="subcellular location">
    <subcellularLocation>
        <location evidence="1">Cell envelope</location>
    </subcellularLocation>
</comment>
<feature type="transmembrane region" description="Helical" evidence="5">
    <location>
        <begin position="6"/>
        <end position="22"/>
    </location>
</feature>
<feature type="domain" description="Cytochrome c-type biogenesis protein H TPR" evidence="6">
    <location>
        <begin position="145"/>
        <end position="267"/>
    </location>
</feature>
<dbReference type="InterPro" id="IPR056413">
    <property type="entry name" value="TPR_CcmH_CycH"/>
</dbReference>
<evidence type="ECO:0000256" key="2">
    <source>
        <dbReference type="ARBA" id="ARBA00022737"/>
    </source>
</evidence>
<dbReference type="EMBL" id="CYHE01000005">
    <property type="protein sequence ID" value="CUA96438.1"/>
    <property type="molecule type" value="Genomic_DNA"/>
</dbReference>
<accession>A0A0K6I048</accession>
<dbReference type="NCBIfam" id="TIGR03142">
    <property type="entry name" value="cytochro_ccmI"/>
    <property type="match status" value="1"/>
</dbReference>
<dbReference type="Pfam" id="PF23914">
    <property type="entry name" value="TPR_CcmH_CycH"/>
    <property type="match status" value="1"/>
</dbReference>
<evidence type="ECO:0000256" key="1">
    <source>
        <dbReference type="ARBA" id="ARBA00004196"/>
    </source>
</evidence>
<dbReference type="Proteomes" id="UP000183900">
    <property type="component" value="Unassembled WGS sequence"/>
</dbReference>
<dbReference type="InterPro" id="IPR011990">
    <property type="entry name" value="TPR-like_helical_dom_sf"/>
</dbReference>
<dbReference type="OrthoDB" id="9815847at2"/>
<dbReference type="RefSeq" id="WP_055455667.1">
    <property type="nucleotide sequence ID" value="NZ_CYHE01000005.1"/>
</dbReference>
<dbReference type="AlphaFoldDB" id="A0A0K6I048"/>
<dbReference type="GO" id="GO:0005886">
    <property type="term" value="C:plasma membrane"/>
    <property type="evidence" value="ECO:0007669"/>
    <property type="project" value="TreeGrafter"/>
</dbReference>
<keyword evidence="5" id="KW-0812">Transmembrane</keyword>
<dbReference type="InterPro" id="IPR051263">
    <property type="entry name" value="C-type_cytochrome_biogenesis"/>
</dbReference>
<keyword evidence="8" id="KW-1185">Reference proteome</keyword>
<protein>
    <submittedName>
        <fullName evidence="7">Cytochrome c-type biogenesis protein CcmI</fullName>
    </submittedName>
</protein>
<sequence length="381" mass="40310">MTLWIFFAVLTALAALTILVPLRRGPATFSKYGEASAGEAVYKAQLDELEKDLARGVIDETAAKAARTEIARRLLALRKGATEEAGGPLAGSGSGGARHTAVLMLALVAVPLATVAVYLAIGSPAYPDQPLQARLDVPAETLPVSQLIARVEQHLAQNPADGRGWEVLAPVYLSMGRPEESARAYSNAIRLNGSREDLESGLGEALTVAARGVVTADAKMAFERAAALSPDAVKPRFFLALALGQDGKRDEAIRAWKQLLASADGNEPWVPVARQELAVVEGRVPSAALPDPAAEDIEAASEMAAEDRLSMIQSMVDGLQQRLDAGGGSIDEWERLVRSQIVLGARGAARDSLRKAREAMAQDQDALARLKGLEKELGLGS</sequence>
<keyword evidence="4" id="KW-0802">TPR repeat</keyword>
<gene>
    <name evidence="7" type="ORF">Ga0061067_105157</name>
</gene>
<keyword evidence="3" id="KW-0201">Cytochrome c-type biogenesis</keyword>
<dbReference type="GO" id="GO:0017004">
    <property type="term" value="P:cytochrome complex assembly"/>
    <property type="evidence" value="ECO:0007669"/>
    <property type="project" value="UniProtKB-KW"/>
</dbReference>
<dbReference type="PANTHER" id="PTHR47870:SF1">
    <property type="entry name" value="CYTOCHROME C-TYPE BIOGENESIS PROTEIN CCMH"/>
    <property type="match status" value="1"/>
</dbReference>
<dbReference type="SUPFAM" id="SSF48452">
    <property type="entry name" value="TPR-like"/>
    <property type="match status" value="1"/>
</dbReference>
<dbReference type="InterPro" id="IPR017560">
    <property type="entry name" value="Cyt_c_biogenesis_CcmI"/>
</dbReference>
<proteinExistence type="predicted"/>
<name>A0A0K6I048_9HYPH</name>
<dbReference type="PANTHER" id="PTHR47870">
    <property type="entry name" value="CYTOCHROME C-TYPE BIOGENESIS PROTEIN CCMH"/>
    <property type="match status" value="1"/>
</dbReference>
<evidence type="ECO:0000256" key="4">
    <source>
        <dbReference type="ARBA" id="ARBA00022803"/>
    </source>
</evidence>
<organism evidence="7 8">
    <name type="scientific">Pannonibacter indicus</name>
    <dbReference type="NCBI Taxonomy" id="466044"/>
    <lineage>
        <taxon>Bacteria</taxon>
        <taxon>Pseudomonadati</taxon>
        <taxon>Pseudomonadota</taxon>
        <taxon>Alphaproteobacteria</taxon>
        <taxon>Hyphomicrobiales</taxon>
        <taxon>Stappiaceae</taxon>
        <taxon>Pannonibacter</taxon>
    </lineage>
</organism>
<keyword evidence="5" id="KW-0472">Membrane</keyword>